<feature type="domain" description="DUF1206" evidence="3">
    <location>
        <begin position="25"/>
        <end position="61"/>
    </location>
</feature>
<keyword evidence="2" id="KW-0812">Transmembrane</keyword>
<dbReference type="EMBL" id="ANBP01000030">
    <property type="protein sequence ID" value="KAB7753732.1"/>
    <property type="molecule type" value="Genomic_DNA"/>
</dbReference>
<feature type="transmembrane region" description="Helical" evidence="2">
    <location>
        <begin position="25"/>
        <end position="46"/>
    </location>
</feature>
<keyword evidence="2" id="KW-0472">Membrane</keyword>
<organism evidence="4 5">
    <name type="scientific">Mycolicibacterium phlei DSM 43239 = CCUG 21000</name>
    <dbReference type="NCBI Taxonomy" id="1226750"/>
    <lineage>
        <taxon>Bacteria</taxon>
        <taxon>Bacillati</taxon>
        <taxon>Actinomycetota</taxon>
        <taxon>Actinomycetes</taxon>
        <taxon>Mycobacteriales</taxon>
        <taxon>Mycobacteriaceae</taxon>
        <taxon>Mycolicibacterium</taxon>
    </lineage>
</organism>
<dbReference type="Pfam" id="PF06724">
    <property type="entry name" value="DUF1206"/>
    <property type="match status" value="1"/>
</dbReference>
<sequence length="71" mass="7000">MTEKSLTGVADRATDSDAFEYTARAGFAVSGVLHLLIGYLIVRIALGSGSAGQSGSGQSGADQSGALAVAP</sequence>
<comment type="caution">
    <text evidence="4">The sequence shown here is derived from an EMBL/GenBank/DDBJ whole genome shotgun (WGS) entry which is preliminary data.</text>
</comment>
<feature type="region of interest" description="Disordered" evidence="1">
    <location>
        <begin position="49"/>
        <end position="71"/>
    </location>
</feature>
<accession>A0A5N5UVU1</accession>
<gene>
    <name evidence="4" type="ORF">MPHL21000_17940</name>
</gene>
<dbReference type="Proteomes" id="UP000325690">
    <property type="component" value="Unassembled WGS sequence"/>
</dbReference>
<dbReference type="InterPro" id="IPR009597">
    <property type="entry name" value="DUF1206"/>
</dbReference>
<keyword evidence="5" id="KW-1185">Reference proteome</keyword>
<evidence type="ECO:0000256" key="1">
    <source>
        <dbReference type="SAM" id="MobiDB-lite"/>
    </source>
</evidence>
<feature type="compositionally biased region" description="Gly residues" evidence="1">
    <location>
        <begin position="49"/>
        <end position="58"/>
    </location>
</feature>
<protein>
    <recommendedName>
        <fullName evidence="3">DUF1206 domain-containing protein</fullName>
    </recommendedName>
</protein>
<reference evidence="4 5" key="1">
    <citation type="submission" date="2012-10" db="EMBL/GenBank/DDBJ databases">
        <title>The draft sequence of the Mycobacterium pheli genome.</title>
        <authorList>
            <person name="Pettersson B.M.F."/>
            <person name="Das S."/>
            <person name="Dasgupta S."/>
            <person name="Bhattacharya A."/>
            <person name="Kirsebom L.A."/>
        </authorList>
    </citation>
    <scope>NUCLEOTIDE SEQUENCE [LARGE SCALE GENOMIC DNA]</scope>
    <source>
        <strain evidence="4 5">CCUG 21000</strain>
    </source>
</reference>
<evidence type="ECO:0000313" key="4">
    <source>
        <dbReference type="EMBL" id="KAB7753732.1"/>
    </source>
</evidence>
<evidence type="ECO:0000313" key="5">
    <source>
        <dbReference type="Proteomes" id="UP000325690"/>
    </source>
</evidence>
<feature type="compositionally biased region" description="Low complexity" evidence="1">
    <location>
        <begin position="59"/>
        <end position="71"/>
    </location>
</feature>
<dbReference type="AlphaFoldDB" id="A0A5N5UVU1"/>
<evidence type="ECO:0000259" key="3">
    <source>
        <dbReference type="Pfam" id="PF06724"/>
    </source>
</evidence>
<evidence type="ECO:0000256" key="2">
    <source>
        <dbReference type="SAM" id="Phobius"/>
    </source>
</evidence>
<keyword evidence="2" id="KW-1133">Transmembrane helix</keyword>
<proteinExistence type="predicted"/>
<name>A0A5N5UVU1_MYCPH</name>